<dbReference type="Pfam" id="PF00198">
    <property type="entry name" value="2-oxoacid_dh"/>
    <property type="match status" value="1"/>
</dbReference>
<dbReference type="PROSITE" id="PS50968">
    <property type="entry name" value="BIOTINYL_LIPOYL"/>
    <property type="match status" value="1"/>
</dbReference>
<protein>
    <recommendedName>
        <fullName evidence="7">Dihydrolipoamide acetyltransferase component of pyruvate dehydrogenase complex</fullName>
        <ecNumber evidence="7">2.3.1.-</ecNumber>
    </recommendedName>
</protein>
<dbReference type="FunFam" id="3.30.559.10:FF:000007">
    <property type="entry name" value="Dihydrolipoamide acetyltransferase component of pyruvate dehydrogenase complex"/>
    <property type="match status" value="1"/>
</dbReference>
<name>A0A1J1CC36_CALAY</name>
<dbReference type="SUPFAM" id="SSF47005">
    <property type="entry name" value="Peripheral subunit-binding domain of 2-oxo acid dehydrogenase complex"/>
    <property type="match status" value="1"/>
</dbReference>
<keyword evidence="6 7" id="KW-0012">Acyltransferase</keyword>
<dbReference type="InterPro" id="IPR050743">
    <property type="entry name" value="2-oxoacid_DH_E2_comp"/>
</dbReference>
<dbReference type="PROSITE" id="PS00189">
    <property type="entry name" value="LIPOYL"/>
    <property type="match status" value="1"/>
</dbReference>
<dbReference type="GO" id="GO:0005737">
    <property type="term" value="C:cytoplasm"/>
    <property type="evidence" value="ECO:0007669"/>
    <property type="project" value="TreeGrafter"/>
</dbReference>
<dbReference type="Gene3D" id="2.40.50.100">
    <property type="match status" value="1"/>
</dbReference>
<dbReference type="InterPro" id="IPR003016">
    <property type="entry name" value="2-oxoA_DH_lipoyl-BS"/>
</dbReference>
<gene>
    <name evidence="11" type="ORF">Cabys_3507</name>
</gene>
<comment type="subunit">
    <text evidence="3">Forms a 24-polypeptide structural core with octahedral symmetry.</text>
</comment>
<dbReference type="PROSITE" id="PS51826">
    <property type="entry name" value="PSBD"/>
    <property type="match status" value="1"/>
</dbReference>
<evidence type="ECO:0000256" key="6">
    <source>
        <dbReference type="ARBA" id="ARBA00023315"/>
    </source>
</evidence>
<feature type="domain" description="Lipoyl-binding" evidence="9">
    <location>
        <begin position="17"/>
        <end position="92"/>
    </location>
</feature>
<evidence type="ECO:0000256" key="4">
    <source>
        <dbReference type="ARBA" id="ARBA00022679"/>
    </source>
</evidence>
<feature type="compositionally biased region" description="Basic and acidic residues" evidence="8">
    <location>
        <begin position="106"/>
        <end position="129"/>
    </location>
</feature>
<keyword evidence="5 7" id="KW-0450">Lipoyl</keyword>
<reference evidence="11 12" key="1">
    <citation type="submission" date="2016-11" db="EMBL/GenBank/DDBJ databases">
        <title>Genomic analysis of Caldithrix abyssi and proposal of a novel bacterial phylum Caldithrichaeota.</title>
        <authorList>
            <person name="Kublanov I."/>
            <person name="Sigalova O."/>
            <person name="Gavrilov S."/>
            <person name="Lebedinsky A."/>
            <person name="Ivanova N."/>
            <person name="Daum C."/>
            <person name="Reddy T."/>
            <person name="Klenk H.P."/>
            <person name="Goker M."/>
            <person name="Reva O."/>
            <person name="Miroshnichenko M."/>
            <person name="Kyprides N."/>
            <person name="Woyke T."/>
            <person name="Gelfand M."/>
        </authorList>
    </citation>
    <scope>NUCLEOTIDE SEQUENCE [LARGE SCALE GENOMIC DNA]</scope>
    <source>
        <strain evidence="11 12">LF13</strain>
    </source>
</reference>
<dbReference type="InterPro" id="IPR000089">
    <property type="entry name" value="Biotin_lipoyl"/>
</dbReference>
<organism evidence="11 12">
    <name type="scientific">Caldithrix abyssi DSM 13497</name>
    <dbReference type="NCBI Taxonomy" id="880073"/>
    <lineage>
        <taxon>Bacteria</taxon>
        <taxon>Pseudomonadati</taxon>
        <taxon>Calditrichota</taxon>
        <taxon>Calditrichia</taxon>
        <taxon>Calditrichales</taxon>
        <taxon>Calditrichaceae</taxon>
        <taxon>Caldithrix</taxon>
    </lineage>
</organism>
<feature type="region of interest" description="Disordered" evidence="8">
    <location>
        <begin position="99"/>
        <end position="129"/>
    </location>
</feature>
<evidence type="ECO:0000313" key="11">
    <source>
        <dbReference type="EMBL" id="APF20253.1"/>
    </source>
</evidence>
<dbReference type="Proteomes" id="UP000183868">
    <property type="component" value="Chromosome"/>
</dbReference>
<evidence type="ECO:0000313" key="12">
    <source>
        <dbReference type="Proteomes" id="UP000183868"/>
    </source>
</evidence>
<dbReference type="InterPro" id="IPR004167">
    <property type="entry name" value="PSBD"/>
</dbReference>
<sequence length="430" mass="47325">MVGNNVKPKIEKKKMKTVEMVMPKMGESITEGTILKWLKKEGDVVGNDEIILEISTDKVDSEIPTPVPGKLVKLLASEGDVVEVGKPIALIEVEGEAEEALTEPAASEKREAKIETPDEKSNIKSKKTDGRTNRFYTPVVLNIAREHGVPMSELEQLEGSGAGGRVTKKDILRFIEEREKGPKVATAAAPAMETNVFAGGPSDIIAMDNMRKRIAEHMVHSKQTSAHVSLYTEVDMQAVETIISRNKKAFKEREGFSLTYTPFIVEATVKALKEFPFLNASIDGDNIVLKKYYNIGIAVAVEKGLIVPNIFNADSKNLLGLARALYDVAMRARSKKLKPDEIMNGTFSISNFGVFGTVVGFPIINQPQVAILGVGAVKKRPVVINDAIAIRPIMYLSLTIDHRLIDGAMGSQFLEWVREYLEKYDPAMIV</sequence>
<dbReference type="AlphaFoldDB" id="A0A1J1CC36"/>
<evidence type="ECO:0000256" key="1">
    <source>
        <dbReference type="ARBA" id="ARBA00001938"/>
    </source>
</evidence>
<evidence type="ECO:0000256" key="7">
    <source>
        <dbReference type="RuleBase" id="RU003423"/>
    </source>
</evidence>
<dbReference type="InterPro" id="IPR011053">
    <property type="entry name" value="Single_hybrid_motif"/>
</dbReference>
<dbReference type="CDD" id="cd06849">
    <property type="entry name" value="lipoyl_domain"/>
    <property type="match status" value="1"/>
</dbReference>
<evidence type="ECO:0000256" key="3">
    <source>
        <dbReference type="ARBA" id="ARBA00011484"/>
    </source>
</evidence>
<dbReference type="SUPFAM" id="SSF51230">
    <property type="entry name" value="Single hybrid motif"/>
    <property type="match status" value="1"/>
</dbReference>
<dbReference type="EC" id="2.3.1.-" evidence="7"/>
<dbReference type="InterPro" id="IPR001078">
    <property type="entry name" value="2-oxoacid_DH_actylTfrase"/>
</dbReference>
<keyword evidence="4 7" id="KW-0808">Transferase</keyword>
<feature type="domain" description="Peripheral subunit-binding (PSBD)" evidence="10">
    <location>
        <begin position="135"/>
        <end position="175"/>
    </location>
</feature>
<dbReference type="PANTHER" id="PTHR43178:SF5">
    <property type="entry name" value="LIPOAMIDE ACYLTRANSFERASE COMPONENT OF BRANCHED-CHAIN ALPHA-KETO ACID DEHYDROGENASE COMPLEX, MITOCHONDRIAL"/>
    <property type="match status" value="1"/>
</dbReference>
<evidence type="ECO:0000256" key="8">
    <source>
        <dbReference type="SAM" id="MobiDB-lite"/>
    </source>
</evidence>
<dbReference type="Pfam" id="PF02817">
    <property type="entry name" value="E3_binding"/>
    <property type="match status" value="1"/>
</dbReference>
<comment type="similarity">
    <text evidence="2 7">Belongs to the 2-oxoacid dehydrogenase family.</text>
</comment>
<evidence type="ECO:0000259" key="9">
    <source>
        <dbReference type="PROSITE" id="PS50968"/>
    </source>
</evidence>
<dbReference type="Gene3D" id="3.30.559.10">
    <property type="entry name" value="Chloramphenicol acetyltransferase-like domain"/>
    <property type="match status" value="1"/>
</dbReference>
<dbReference type="InterPro" id="IPR023213">
    <property type="entry name" value="CAT-like_dom_sf"/>
</dbReference>
<dbReference type="PANTHER" id="PTHR43178">
    <property type="entry name" value="DIHYDROLIPOAMIDE ACETYLTRANSFERASE COMPONENT OF PYRUVATE DEHYDROGENASE COMPLEX"/>
    <property type="match status" value="1"/>
</dbReference>
<comment type="cofactor">
    <cofactor evidence="1 7">
        <name>(R)-lipoate</name>
        <dbReference type="ChEBI" id="CHEBI:83088"/>
    </cofactor>
</comment>
<dbReference type="Pfam" id="PF00364">
    <property type="entry name" value="Biotin_lipoyl"/>
    <property type="match status" value="1"/>
</dbReference>
<dbReference type="GO" id="GO:0031405">
    <property type="term" value="F:lipoic acid binding"/>
    <property type="evidence" value="ECO:0007669"/>
    <property type="project" value="TreeGrafter"/>
</dbReference>
<dbReference type="Gene3D" id="4.10.320.10">
    <property type="entry name" value="E3-binding domain"/>
    <property type="match status" value="1"/>
</dbReference>
<evidence type="ECO:0000259" key="10">
    <source>
        <dbReference type="PROSITE" id="PS51826"/>
    </source>
</evidence>
<evidence type="ECO:0000256" key="2">
    <source>
        <dbReference type="ARBA" id="ARBA00007317"/>
    </source>
</evidence>
<evidence type="ECO:0000256" key="5">
    <source>
        <dbReference type="ARBA" id="ARBA00022823"/>
    </source>
</evidence>
<dbReference type="InterPro" id="IPR036625">
    <property type="entry name" value="E3-bd_dom_sf"/>
</dbReference>
<dbReference type="SUPFAM" id="SSF52777">
    <property type="entry name" value="CoA-dependent acyltransferases"/>
    <property type="match status" value="1"/>
</dbReference>
<proteinExistence type="inferred from homology"/>
<accession>A0A1J1CC36</accession>
<dbReference type="GO" id="GO:0016407">
    <property type="term" value="F:acetyltransferase activity"/>
    <property type="evidence" value="ECO:0007669"/>
    <property type="project" value="TreeGrafter"/>
</dbReference>
<dbReference type="KEGG" id="caby:Cabys_3507"/>
<dbReference type="EMBL" id="CP018099">
    <property type="protein sequence ID" value="APF20253.1"/>
    <property type="molecule type" value="Genomic_DNA"/>
</dbReference>